<dbReference type="SMART" id="SM00717">
    <property type="entry name" value="SANT"/>
    <property type="match status" value="1"/>
</dbReference>
<feature type="compositionally biased region" description="Polar residues" evidence="1">
    <location>
        <begin position="292"/>
        <end position="307"/>
    </location>
</feature>
<keyword evidence="5" id="KW-1185">Reference proteome</keyword>
<feature type="compositionally biased region" description="Low complexity" evidence="1">
    <location>
        <begin position="36"/>
        <end position="56"/>
    </location>
</feature>
<feature type="domain" description="HTH myb-type" evidence="3">
    <location>
        <begin position="110"/>
        <end position="157"/>
    </location>
</feature>
<reference evidence="4 5" key="1">
    <citation type="submission" date="2019-01" db="EMBL/GenBank/DDBJ databases">
        <title>Draft Genome Sequencing of Zygosaccharomyces mellis Ca-7.</title>
        <authorList>
            <person name="Shiwa Y."/>
            <person name="Kanesaki Y."/>
            <person name="Ishige T."/>
            <person name="Mura K."/>
            <person name="Hori T."/>
            <person name="Tamura T."/>
        </authorList>
    </citation>
    <scope>NUCLEOTIDE SEQUENCE [LARGE SCALE GENOMIC DNA]</scope>
    <source>
        <strain evidence="4 5">Ca-7</strain>
    </source>
</reference>
<dbReference type="EMBL" id="BIMX01000001">
    <property type="protein sequence ID" value="GCE97124.1"/>
    <property type="molecule type" value="Genomic_DNA"/>
</dbReference>
<gene>
    <name evidence="4" type="ORF">ZYGM_003868</name>
</gene>
<evidence type="ECO:0000313" key="4">
    <source>
        <dbReference type="EMBL" id="GCE97124.1"/>
    </source>
</evidence>
<feature type="compositionally biased region" description="Acidic residues" evidence="1">
    <location>
        <begin position="597"/>
        <end position="618"/>
    </location>
</feature>
<sequence length="705" mass="76206">MTVSKSAIPSLPSANLSIVGSHPHPPLRSHHLKNQSTVSTSVTKATVDTTNTATDTGSQPLSDDKGDTMAVRELAAAASSAANSSNGSSESESPGPDTKSLTSSAKNPSSWDPQDDILLRHLKEIRKLGWKDISQYFNNRTPNACQFRWRRLKSGNLKTTKSSSEVDPTPPEIQADDPTFSSTTGTASAAAPPPATSATGVLGMSPQIKQEDRLSPAIPIPNSGGNFDFSNTNSNRMSFGQSPCSQSPFSGVPCNNSTPVNNSGNNNSNIDPKSNNGAGSNQLRGRSHSHSFSKPFNATGNITTTVSGKDEHRAQEDENIGFIPKIIVRSRRSSFVHPQSFSSTVSQQPHQQQYSSSQSLQHTPSHLSSAFNTTLNTTKSRKNSFTSRSRRSSFSVAGSTTPSRRSSIIAAPNSLSGIFGNQTGSSTPKLSRRDSIVKKDVYSHRSSSVSASFMDLPPAAASIAPPTHGRLSRTHCKQTLSSQLQQQKFQQPQQLPQHQQHLQNYKNSNLSDPNSYPQNSSNVTSQLWSTDEDQLLSEKSSRNLSLMELSILLPNRSEQEIQWRLDTIFSEKSSAVSNENSQSPFNSPRKSFTPEDTAIDEDTCDERDQADDEDDEIDNMSIEQVNEDSSPTFTSKEATPASIISSTTTKEDDLSDVSSSRSRNRSENMTKNTSGNNPPTPNGTSRSNAYSATLPSINAIFKGSL</sequence>
<protein>
    <submittedName>
        <fullName evidence="4">Uncharacterized protein</fullName>
    </submittedName>
</protein>
<feature type="compositionally biased region" description="Low complexity" evidence="1">
    <location>
        <begin position="75"/>
        <end position="96"/>
    </location>
</feature>
<dbReference type="SUPFAM" id="SSF46689">
    <property type="entry name" value="Homeodomain-like"/>
    <property type="match status" value="1"/>
</dbReference>
<dbReference type="PROSITE" id="PS51294">
    <property type="entry name" value="HTH_MYB"/>
    <property type="match status" value="1"/>
</dbReference>
<feature type="compositionally biased region" description="Polar residues" evidence="1">
    <location>
        <begin position="575"/>
        <end position="590"/>
    </location>
</feature>
<evidence type="ECO:0000313" key="5">
    <source>
        <dbReference type="Proteomes" id="UP000301737"/>
    </source>
</evidence>
<feature type="compositionally biased region" description="Polar residues" evidence="1">
    <location>
        <begin position="156"/>
        <end position="166"/>
    </location>
</feature>
<dbReference type="InterPro" id="IPR001005">
    <property type="entry name" value="SANT/Myb"/>
</dbReference>
<proteinExistence type="predicted"/>
<feature type="compositionally biased region" description="Low complexity" evidence="1">
    <location>
        <begin position="383"/>
        <end position="395"/>
    </location>
</feature>
<name>A0A4C2DYQ7_9SACH</name>
<feature type="compositionally biased region" description="Polar residues" evidence="1">
    <location>
        <begin position="621"/>
        <end position="637"/>
    </location>
</feature>
<feature type="compositionally biased region" description="Low complexity" evidence="1">
    <location>
        <begin position="178"/>
        <end position="190"/>
    </location>
</feature>
<feature type="compositionally biased region" description="Polar residues" evidence="1">
    <location>
        <begin position="99"/>
        <end position="112"/>
    </location>
</feature>
<feature type="compositionally biased region" description="Polar residues" evidence="1">
    <location>
        <begin position="362"/>
        <end position="375"/>
    </location>
</feature>
<feature type="compositionally biased region" description="Polar residues" evidence="1">
    <location>
        <begin position="1"/>
        <end position="18"/>
    </location>
</feature>
<feature type="region of interest" description="Disordered" evidence="1">
    <location>
        <begin position="220"/>
        <end position="318"/>
    </location>
</feature>
<feature type="domain" description="Myb-like" evidence="2">
    <location>
        <begin position="103"/>
        <end position="153"/>
    </location>
</feature>
<dbReference type="Pfam" id="PF13921">
    <property type="entry name" value="Myb_DNA-bind_6"/>
    <property type="match status" value="1"/>
</dbReference>
<dbReference type="Proteomes" id="UP000301737">
    <property type="component" value="Unassembled WGS sequence"/>
</dbReference>
<dbReference type="InterPro" id="IPR009057">
    <property type="entry name" value="Homeodomain-like_sf"/>
</dbReference>
<feature type="compositionally biased region" description="Low complexity" evidence="1">
    <location>
        <begin position="342"/>
        <end position="361"/>
    </location>
</feature>
<organism evidence="4 5">
    <name type="scientific">Zygosaccharomyces mellis</name>
    <dbReference type="NCBI Taxonomy" id="42258"/>
    <lineage>
        <taxon>Eukaryota</taxon>
        <taxon>Fungi</taxon>
        <taxon>Dikarya</taxon>
        <taxon>Ascomycota</taxon>
        <taxon>Saccharomycotina</taxon>
        <taxon>Saccharomycetes</taxon>
        <taxon>Saccharomycetales</taxon>
        <taxon>Saccharomycetaceae</taxon>
        <taxon>Zygosaccharomyces</taxon>
    </lineage>
</organism>
<feature type="region of interest" description="Disordered" evidence="1">
    <location>
        <begin position="575"/>
        <end position="696"/>
    </location>
</feature>
<evidence type="ECO:0000259" key="3">
    <source>
        <dbReference type="PROSITE" id="PS51294"/>
    </source>
</evidence>
<evidence type="ECO:0000256" key="1">
    <source>
        <dbReference type="SAM" id="MobiDB-lite"/>
    </source>
</evidence>
<feature type="compositionally biased region" description="Polar residues" evidence="1">
    <location>
        <begin position="223"/>
        <end position="249"/>
    </location>
</feature>
<dbReference type="OrthoDB" id="2143914at2759"/>
<feature type="compositionally biased region" description="Low complexity" evidence="1">
    <location>
        <begin position="672"/>
        <end position="688"/>
    </location>
</feature>
<accession>A0A4C2DYQ7</accession>
<dbReference type="Gene3D" id="1.10.10.60">
    <property type="entry name" value="Homeodomain-like"/>
    <property type="match status" value="1"/>
</dbReference>
<feature type="region of interest" description="Disordered" evidence="1">
    <location>
        <begin position="1"/>
        <end position="114"/>
    </location>
</feature>
<evidence type="ECO:0000259" key="2">
    <source>
        <dbReference type="PROSITE" id="PS50090"/>
    </source>
</evidence>
<dbReference type="AlphaFoldDB" id="A0A4C2DYQ7"/>
<dbReference type="InterPro" id="IPR017930">
    <property type="entry name" value="Myb_dom"/>
</dbReference>
<dbReference type="CDD" id="cd00167">
    <property type="entry name" value="SANT"/>
    <property type="match status" value="1"/>
</dbReference>
<dbReference type="PROSITE" id="PS50090">
    <property type="entry name" value="MYB_LIKE"/>
    <property type="match status" value="1"/>
</dbReference>
<feature type="compositionally biased region" description="Low complexity" evidence="1">
    <location>
        <begin position="255"/>
        <end position="276"/>
    </location>
</feature>
<feature type="region of interest" description="Disordered" evidence="1">
    <location>
        <begin position="338"/>
        <end position="406"/>
    </location>
</feature>
<feature type="region of interest" description="Disordered" evidence="1">
    <location>
        <begin position="156"/>
        <end position="201"/>
    </location>
</feature>
<comment type="caution">
    <text evidence="4">The sequence shown here is derived from an EMBL/GenBank/DDBJ whole genome shotgun (WGS) entry which is preliminary data.</text>
</comment>
<feature type="region of interest" description="Disordered" evidence="1">
    <location>
        <begin position="505"/>
        <end position="529"/>
    </location>
</feature>
<feature type="compositionally biased region" description="Polar residues" evidence="1">
    <location>
        <begin position="396"/>
        <end position="406"/>
    </location>
</feature>